<dbReference type="EMBL" id="BARV01006042">
    <property type="protein sequence ID" value="GAI07117.1"/>
    <property type="molecule type" value="Genomic_DNA"/>
</dbReference>
<name>X1KJ96_9ZZZZ</name>
<organism evidence="1">
    <name type="scientific">marine sediment metagenome</name>
    <dbReference type="NCBI Taxonomy" id="412755"/>
    <lineage>
        <taxon>unclassified sequences</taxon>
        <taxon>metagenomes</taxon>
        <taxon>ecological metagenomes</taxon>
    </lineage>
</organism>
<proteinExistence type="predicted"/>
<accession>X1KJ96</accession>
<gene>
    <name evidence="1" type="ORF">S06H3_12337</name>
</gene>
<dbReference type="AlphaFoldDB" id="X1KJ96"/>
<protein>
    <submittedName>
        <fullName evidence="1">Uncharacterized protein</fullName>
    </submittedName>
</protein>
<reference evidence="1" key="1">
    <citation type="journal article" date="2014" name="Front. Microbiol.">
        <title>High frequency of phylogenetically diverse reductive dehalogenase-homologous genes in deep subseafloor sedimentary metagenomes.</title>
        <authorList>
            <person name="Kawai M."/>
            <person name="Futagami T."/>
            <person name="Toyoda A."/>
            <person name="Takaki Y."/>
            <person name="Nishi S."/>
            <person name="Hori S."/>
            <person name="Arai W."/>
            <person name="Tsubouchi T."/>
            <person name="Morono Y."/>
            <person name="Uchiyama I."/>
            <person name="Ito T."/>
            <person name="Fujiyama A."/>
            <person name="Inagaki F."/>
            <person name="Takami H."/>
        </authorList>
    </citation>
    <scope>NUCLEOTIDE SEQUENCE</scope>
    <source>
        <strain evidence="1">Expedition CK06-06</strain>
    </source>
</reference>
<sequence>MRGVENKRGFFVQLCKIDGFLGSHLGGDGRGGMVYGVGE</sequence>
<comment type="caution">
    <text evidence="1">The sequence shown here is derived from an EMBL/GenBank/DDBJ whole genome shotgun (WGS) entry which is preliminary data.</text>
</comment>
<evidence type="ECO:0000313" key="1">
    <source>
        <dbReference type="EMBL" id="GAI07117.1"/>
    </source>
</evidence>